<organism evidence="1 2">
    <name type="scientific">Trichonephila clavata</name>
    <name type="common">Joro spider</name>
    <name type="synonym">Nephila clavata</name>
    <dbReference type="NCBI Taxonomy" id="2740835"/>
    <lineage>
        <taxon>Eukaryota</taxon>
        <taxon>Metazoa</taxon>
        <taxon>Ecdysozoa</taxon>
        <taxon>Arthropoda</taxon>
        <taxon>Chelicerata</taxon>
        <taxon>Arachnida</taxon>
        <taxon>Araneae</taxon>
        <taxon>Araneomorphae</taxon>
        <taxon>Entelegynae</taxon>
        <taxon>Araneoidea</taxon>
        <taxon>Nephilidae</taxon>
        <taxon>Trichonephila</taxon>
    </lineage>
</organism>
<reference evidence="1" key="1">
    <citation type="submission" date="2020-07" db="EMBL/GenBank/DDBJ databases">
        <title>Multicomponent nature underlies the extraordinary mechanical properties of spider dragline silk.</title>
        <authorList>
            <person name="Kono N."/>
            <person name="Nakamura H."/>
            <person name="Mori M."/>
            <person name="Yoshida Y."/>
            <person name="Ohtoshi R."/>
            <person name="Malay A.D."/>
            <person name="Moran D.A.P."/>
            <person name="Tomita M."/>
            <person name="Numata K."/>
            <person name="Arakawa K."/>
        </authorList>
    </citation>
    <scope>NUCLEOTIDE SEQUENCE</scope>
</reference>
<evidence type="ECO:0000313" key="2">
    <source>
        <dbReference type="Proteomes" id="UP000887116"/>
    </source>
</evidence>
<name>A0A8X6HQI8_TRICU</name>
<accession>A0A8X6HQI8</accession>
<evidence type="ECO:0000313" key="1">
    <source>
        <dbReference type="EMBL" id="GFR28154.1"/>
    </source>
</evidence>
<protein>
    <submittedName>
        <fullName evidence="1">Uncharacterized protein</fullName>
    </submittedName>
</protein>
<keyword evidence="2" id="KW-1185">Reference proteome</keyword>
<dbReference type="EMBL" id="BMAO01009032">
    <property type="protein sequence ID" value="GFR28154.1"/>
    <property type="molecule type" value="Genomic_DNA"/>
</dbReference>
<gene>
    <name evidence="1" type="primary">AVEN_105933_1</name>
    <name evidence="1" type="ORF">TNCT_55561</name>
</gene>
<dbReference type="Proteomes" id="UP000887116">
    <property type="component" value="Unassembled WGS sequence"/>
</dbReference>
<sequence>MSPPILHDFTKVNELLKSLSPNFKFDISENWEIPVLKDDDVVWSIVLAYLNSFPPSKNELTRRLDCLVGHQKGNKNLENFFKNLNPFLHRTACFGDEFIINTVNIFKNQLENSIQRYDNILRTFLVKDEKYLEISTRLLSCNIIVISVLPNEKRFIVRVFPQVPPLLIYPKYILLIHHPGKMKHSDSFSFCIPKEVGLPKQKLALSEILEKATISRKVVEKIGSLPNICEHFLVTLLKSDYGQEVQLIYKSLYVLSKLSDAGFETDPRKKDIEGKSALHYALMMDKWDLLFFLYDHAANTCLQTQSSVRIPDPTVIENLLCLKDCLQSLEKDIKSLKINENLEYLKKLDELQQFNKFQIEISGEINTVRQTKNCYFEKDEHFEIFQRREIILKILEVYRNYFHFVDDNALSKSKDGLFLFEKFYQNRNYFDKLDFSSAVIFFDNLFLLKERLKLVDNAYLEIESKFFLYVFCKKYLENYDKNNEFLKESRWIAFQEQLSLQKQMFIFRRFLEETEISGENIITSVPEDEVYTLVNLPEIYGQFLLYRLQNYLDTVAKIKIMNEKSVLIIERSLQVIGESFKESNFKSIQKVLSQALPNEFVSIAKQIRNNLIHFNHFDLLHRNNAEKNFKLLKEIKKELIQFRKLLSPIISTHQYQINQFLNLMLLKSLSKARRKEMQNKAGDYQRKKIVQQKSQSNEVNNSQNNGLYSLLQMGIKILNQETDFLNKNSINLYGYFIKNLISAVEVELKRLQSESLMTDQDKKRLDDLFWNLESFLIYLTKDKKLEEYRRRLLNRIQNRECLFSGIRRKKQYSRKNKKCLNPNSEISDVEICVDGQTEILSSIKQYNGTYSKDSLDNTQNEILFEGAIDYEYSSTMKEKEKLISTDVFEEDDLALRAYFSCDLNNDEFISEKEEKDSFDGIFDISALIEANKNELNVEDNLDADLIGTYNIVSKKGEYLDLREEDSTTESNLNDQTMVNNVAIRNEWNLSEVYNITEDKIEEAEIKENEDISNILVNNSQAVITDYKKIMKDIFEKFKEKTGKEFCFKNIEKYSKILKGWTFLSDVETNGILKSVPEKFKNTVYTKQKLATLLSEKNIRLEEISKELDKLHLKDKEKREIINDIESGITDHLYFINSLPDYFSDLKIKIDAGDISKKECNLFCEKLKLSDDSKAILLKLMRGQNSKVKGNMFEFFRNRIKLLKKILIDENEDIKVLWENATSLRRKRYLHDKLVHIYVNDSTVQSSVEMLLSDCMNIINSKELKELWLKTTKLFNGISLRNVIAHGNPLLESLGRLLDPNDLPFELVGKMLILISDEPVIDCMQYILEETEYPFARFVELVEDDEDEQFKDLRQKIKECKRWKDYAFLIER</sequence>
<comment type="caution">
    <text evidence="1">The sequence shown here is derived from an EMBL/GenBank/DDBJ whole genome shotgun (WGS) entry which is preliminary data.</text>
</comment>
<proteinExistence type="predicted"/>
<dbReference type="OrthoDB" id="6429498at2759"/>